<evidence type="ECO:0000313" key="3">
    <source>
        <dbReference type="Proteomes" id="UP000179164"/>
    </source>
</evidence>
<dbReference type="Pfam" id="PF00501">
    <property type="entry name" value="AMP-binding"/>
    <property type="match status" value="1"/>
</dbReference>
<dbReference type="Gene3D" id="3.40.50.12780">
    <property type="entry name" value="N-terminal domain of ligase-like"/>
    <property type="match status" value="1"/>
</dbReference>
<gene>
    <name evidence="2" type="ORF">A2898_00950</name>
</gene>
<accession>A0A1G2B7S1</accession>
<evidence type="ECO:0000259" key="1">
    <source>
        <dbReference type="Pfam" id="PF00501"/>
    </source>
</evidence>
<proteinExistence type="predicted"/>
<dbReference type="Proteomes" id="UP000179164">
    <property type="component" value="Unassembled WGS sequence"/>
</dbReference>
<dbReference type="InterPro" id="IPR000873">
    <property type="entry name" value="AMP-dep_synth/lig_dom"/>
</dbReference>
<dbReference type="SUPFAM" id="SSF56801">
    <property type="entry name" value="Acetyl-CoA synthetase-like"/>
    <property type="match status" value="1"/>
</dbReference>
<name>A0A1G2B7S1_9BACT</name>
<reference evidence="2 3" key="1">
    <citation type="journal article" date="2016" name="Nat. Commun.">
        <title>Thousands of microbial genomes shed light on interconnected biogeochemical processes in an aquifer system.</title>
        <authorList>
            <person name="Anantharaman K."/>
            <person name="Brown C.T."/>
            <person name="Hug L.A."/>
            <person name="Sharon I."/>
            <person name="Castelle C.J."/>
            <person name="Probst A.J."/>
            <person name="Thomas B.C."/>
            <person name="Singh A."/>
            <person name="Wilkins M.J."/>
            <person name="Karaoz U."/>
            <person name="Brodie E.L."/>
            <person name="Williams K.H."/>
            <person name="Hubbard S.S."/>
            <person name="Banfield J.F."/>
        </authorList>
    </citation>
    <scope>NUCLEOTIDE SEQUENCE [LARGE SCALE GENOMIC DNA]</scope>
</reference>
<dbReference type="PANTHER" id="PTHR43845:SF1">
    <property type="entry name" value="BLR5969 PROTEIN"/>
    <property type="match status" value="1"/>
</dbReference>
<organism evidence="2 3">
    <name type="scientific">Candidatus Kerfeldbacteria bacterium RIFCSPLOWO2_01_FULL_48_11</name>
    <dbReference type="NCBI Taxonomy" id="1798543"/>
    <lineage>
        <taxon>Bacteria</taxon>
        <taxon>Candidatus Kerfeldiibacteriota</taxon>
    </lineage>
</organism>
<dbReference type="PANTHER" id="PTHR43845">
    <property type="entry name" value="BLR5969 PROTEIN"/>
    <property type="match status" value="1"/>
</dbReference>
<dbReference type="Gene3D" id="3.30.300.30">
    <property type="match status" value="1"/>
</dbReference>
<comment type="caution">
    <text evidence="2">The sequence shown here is derived from an EMBL/GenBank/DDBJ whole genome shotgun (WGS) entry which is preliminary data.</text>
</comment>
<sequence>MEWSELSHLTKEELKEIQNQKLRTFMRHQLPFSPYYRELFKKNNIDFKDIQTTDDLVKVPFTSKSDVAPTEEDRAKPRQFILQPDEHSIKKYAAPGMLAKIILKKLTGQNPRPMLEWEYKPIHIHFTTGRTALPTPFTYSARDIETLKESARRMFGVIGIPHDTVAINAFPYAPHLAFWLAFFGLMTVGLTTLQTGGGKISGTQKILDGLERLKGSLLLGIPGYIYHLLRTAKSEGRNLENLKFIILGGERASPGLREKLRELCASMGAKDVKIFVTYAFTEAKTAWIQCHESEGYHLYPDLDFFEVIDKDGNRVPDGHPGELVYTSLDWRGTLVVRYRTGDMTQGIEYEPCVHCGLTVPRILPDLQRSSEVKEFHLTKVKGELINLNQFFPLLSGMSEIEEWQLEITKKDNDPYGLDEMTLYVCPKEGTDFTSLEQAIVHKVHNEVMVSVRIVQRTLPELLQQLGMETELKEKRIIDSRPKT</sequence>
<protein>
    <recommendedName>
        <fullName evidence="1">AMP-dependent synthetase/ligase domain-containing protein</fullName>
    </recommendedName>
</protein>
<dbReference type="STRING" id="1798543.A2898_00950"/>
<dbReference type="EMBL" id="MHKE01000005">
    <property type="protein sequence ID" value="OGY84659.1"/>
    <property type="molecule type" value="Genomic_DNA"/>
</dbReference>
<evidence type="ECO:0000313" key="2">
    <source>
        <dbReference type="EMBL" id="OGY84659.1"/>
    </source>
</evidence>
<dbReference type="InterPro" id="IPR045851">
    <property type="entry name" value="AMP-bd_C_sf"/>
</dbReference>
<dbReference type="AlphaFoldDB" id="A0A1G2B7S1"/>
<feature type="domain" description="AMP-dependent synthetase/ligase" evidence="1">
    <location>
        <begin position="100"/>
        <end position="325"/>
    </location>
</feature>
<dbReference type="InterPro" id="IPR042099">
    <property type="entry name" value="ANL_N_sf"/>
</dbReference>